<name>A0A6A6JKD4_WESOR</name>
<accession>A0A6A6JKD4</accession>
<dbReference type="GO" id="GO:0000981">
    <property type="term" value="F:DNA-binding transcription factor activity, RNA polymerase II-specific"/>
    <property type="evidence" value="ECO:0007669"/>
    <property type="project" value="TreeGrafter"/>
</dbReference>
<dbReference type="InterPro" id="IPR000818">
    <property type="entry name" value="TEA/ATTS_dom"/>
</dbReference>
<feature type="region of interest" description="Disordered" evidence="7">
    <location>
        <begin position="794"/>
        <end position="813"/>
    </location>
</feature>
<feature type="compositionally biased region" description="Basic and acidic residues" evidence="7">
    <location>
        <begin position="887"/>
        <end position="899"/>
    </location>
</feature>
<feature type="region of interest" description="Disordered" evidence="7">
    <location>
        <begin position="571"/>
        <end position="590"/>
    </location>
</feature>
<evidence type="ECO:0000256" key="5">
    <source>
        <dbReference type="ARBA" id="ARBA00023242"/>
    </source>
</evidence>
<dbReference type="Proteomes" id="UP000800097">
    <property type="component" value="Unassembled WGS sequence"/>
</dbReference>
<feature type="region of interest" description="Disordered" evidence="7">
    <location>
        <begin position="822"/>
        <end position="868"/>
    </location>
</feature>
<feature type="compositionally biased region" description="Basic residues" evidence="7">
    <location>
        <begin position="798"/>
        <end position="807"/>
    </location>
</feature>
<dbReference type="InterPro" id="IPR050937">
    <property type="entry name" value="TEC1_TEAD_TF"/>
</dbReference>
<evidence type="ECO:0000256" key="4">
    <source>
        <dbReference type="ARBA" id="ARBA00023163"/>
    </source>
</evidence>
<dbReference type="AlphaFoldDB" id="A0A6A6JKD4"/>
<comment type="subcellular location">
    <subcellularLocation>
        <location evidence="1">Nucleus</location>
    </subcellularLocation>
</comment>
<dbReference type="PROSITE" id="PS51088">
    <property type="entry name" value="TEA_2"/>
    <property type="match status" value="1"/>
</dbReference>
<evidence type="ECO:0000313" key="9">
    <source>
        <dbReference type="EMBL" id="KAF2276967.1"/>
    </source>
</evidence>
<feature type="DNA-binding region" description="TEA" evidence="6">
    <location>
        <begin position="107"/>
        <end position="181"/>
    </location>
</feature>
<evidence type="ECO:0000256" key="2">
    <source>
        <dbReference type="ARBA" id="ARBA00008421"/>
    </source>
</evidence>
<dbReference type="PANTHER" id="PTHR11834">
    <property type="entry name" value="TRANSCRIPTIONAL ENHANCER FACTOR TEF RELATED"/>
    <property type="match status" value="1"/>
</dbReference>
<protein>
    <recommendedName>
        <fullName evidence="8">TEA domain-containing protein</fullName>
    </recommendedName>
</protein>
<feature type="region of interest" description="Disordered" evidence="7">
    <location>
        <begin position="608"/>
        <end position="639"/>
    </location>
</feature>
<dbReference type="SMART" id="SM00426">
    <property type="entry name" value="TEA"/>
    <property type="match status" value="1"/>
</dbReference>
<dbReference type="GeneID" id="54547730"/>
<gene>
    <name evidence="9" type="ORF">EI97DRAFT_304664</name>
</gene>
<dbReference type="Gene3D" id="6.10.20.40">
    <property type="entry name" value="TEA/ATTS domain"/>
    <property type="match status" value="1"/>
</dbReference>
<feature type="compositionally biased region" description="Polar residues" evidence="7">
    <location>
        <begin position="608"/>
        <end position="623"/>
    </location>
</feature>
<evidence type="ECO:0000313" key="10">
    <source>
        <dbReference type="Proteomes" id="UP000800097"/>
    </source>
</evidence>
<comment type="similarity">
    <text evidence="2">Belongs to the TEC1 family.</text>
</comment>
<feature type="region of interest" description="Disordered" evidence="7">
    <location>
        <begin position="1"/>
        <end position="46"/>
    </location>
</feature>
<feature type="compositionally biased region" description="Basic residues" evidence="7">
    <location>
        <begin position="826"/>
        <end position="836"/>
    </location>
</feature>
<dbReference type="EMBL" id="ML986491">
    <property type="protein sequence ID" value="KAF2276967.1"/>
    <property type="molecule type" value="Genomic_DNA"/>
</dbReference>
<evidence type="ECO:0000259" key="8">
    <source>
        <dbReference type="PROSITE" id="PS51088"/>
    </source>
</evidence>
<keyword evidence="4" id="KW-0804">Transcription</keyword>
<dbReference type="RefSeq" id="XP_033654506.1">
    <property type="nucleotide sequence ID" value="XM_033794555.1"/>
</dbReference>
<feature type="region of interest" description="Disordered" evidence="7">
    <location>
        <begin position="882"/>
        <end position="935"/>
    </location>
</feature>
<reference evidence="9" key="1">
    <citation type="journal article" date="2020" name="Stud. Mycol.">
        <title>101 Dothideomycetes genomes: a test case for predicting lifestyles and emergence of pathogens.</title>
        <authorList>
            <person name="Haridas S."/>
            <person name="Albert R."/>
            <person name="Binder M."/>
            <person name="Bloem J."/>
            <person name="Labutti K."/>
            <person name="Salamov A."/>
            <person name="Andreopoulos B."/>
            <person name="Baker S."/>
            <person name="Barry K."/>
            <person name="Bills G."/>
            <person name="Bluhm B."/>
            <person name="Cannon C."/>
            <person name="Castanera R."/>
            <person name="Culley D."/>
            <person name="Daum C."/>
            <person name="Ezra D."/>
            <person name="Gonzalez J."/>
            <person name="Henrissat B."/>
            <person name="Kuo A."/>
            <person name="Liang C."/>
            <person name="Lipzen A."/>
            <person name="Lutzoni F."/>
            <person name="Magnuson J."/>
            <person name="Mondo S."/>
            <person name="Nolan M."/>
            <person name="Ohm R."/>
            <person name="Pangilinan J."/>
            <person name="Park H.-J."/>
            <person name="Ramirez L."/>
            <person name="Alfaro M."/>
            <person name="Sun H."/>
            <person name="Tritt A."/>
            <person name="Yoshinaga Y."/>
            <person name="Zwiers L.-H."/>
            <person name="Turgeon B."/>
            <person name="Goodwin S."/>
            <person name="Spatafora J."/>
            <person name="Crous P."/>
            <person name="Grigoriev I."/>
        </authorList>
    </citation>
    <scope>NUCLEOTIDE SEQUENCE</scope>
    <source>
        <strain evidence="9">CBS 379.55</strain>
    </source>
</reference>
<dbReference type="PANTHER" id="PTHR11834:SF0">
    <property type="entry name" value="PROTEIN SCALLOPED"/>
    <property type="match status" value="1"/>
</dbReference>
<evidence type="ECO:0000256" key="3">
    <source>
        <dbReference type="ARBA" id="ARBA00023015"/>
    </source>
</evidence>
<feature type="compositionally biased region" description="Low complexity" evidence="7">
    <location>
        <begin position="837"/>
        <end position="852"/>
    </location>
</feature>
<sequence length="935" mass="105138">MKMHRSCMLPSNAPALSTPEPASNRVLQERSGNRTSIESSQSPPYRPKVYRQRLGEFGSTILAPPLGCRTEEEVDYEFRKVWAILQNHPKYQKYREKKPKEGDKKDEDEDLEKWPEFLDRAFFRALIRWPPSGRVQYVVDGEKQGRNQLISRSIFLKTGVMRWKKQISSHIQVLRPKLLDAPQVVRHFSKPGKTKKGSARERANQVRNRQLSYSVKRDEDRMDDTTATLYGGYRLELPASSPYAVRTEAKAPFTMMHFEMLVQEHNEQAVHYVTQLGDDPRLGDVHFPDLNTWNMQYPELNFHRVSEWRDRQVLICHASIDLMMDKQPGGAELAVKYVIDSAHDISHLEPMHCRTRFYDSGTLAYEEERRCEYATNTRSNLHFGSQFWVRRMSDLRMKLLKGQRHDDPGVARKMEKEVQRSLQYMTAVQDVYGTRGDLGMQQCLLTILWRFRQTRTRHEMGRVSWRVAYLPQEEGGGTVGQEGEQLEPDHQQPMWDKAAGLGGPDFEVPHDLKLILNSTATPGSTIYNASSLSLDLSQAQQHHHVTHHLQQHDFTALAPLDLDTLSHLATLSTHPNPNDPLAGFPSHPDSAATVHSLASTEFSQALSHVPSLTHSSHTQMSQDSAVAAAGGGESGDIDFHDPGAVRLDVRLHEGHIQLGPAISFDDGIAVGGTYDEVTDAAGMQLEPGILHAHDGSVSAAAAEAVFGDLQLDGIGALVAAGRGGGLHVGDVTATAAGYRDQEFSMGECYPSAPSVSKPWCYADLIARMEESAAAADGQGQGQNLYAQMKYPDLEHAHGHGHGQGHGHGHGEEMDINVVGPAIGLHHSPHEHRHSHPHSLLPSQSQHHGPYQHQHQHQHQPQHQPQHPEHSLWKLQTGFSVAGAEQDDIQHYQRRRQEEVAEREEEEEEETRREQQARGILEMIERSQRGEGGLFR</sequence>
<organism evidence="9 10">
    <name type="scientific">Westerdykella ornata</name>
    <dbReference type="NCBI Taxonomy" id="318751"/>
    <lineage>
        <taxon>Eukaryota</taxon>
        <taxon>Fungi</taxon>
        <taxon>Dikarya</taxon>
        <taxon>Ascomycota</taxon>
        <taxon>Pezizomycotina</taxon>
        <taxon>Dothideomycetes</taxon>
        <taxon>Pleosporomycetidae</taxon>
        <taxon>Pleosporales</taxon>
        <taxon>Sporormiaceae</taxon>
        <taxon>Westerdykella</taxon>
    </lineage>
</organism>
<evidence type="ECO:0000256" key="1">
    <source>
        <dbReference type="ARBA" id="ARBA00004123"/>
    </source>
</evidence>
<keyword evidence="3" id="KW-0805">Transcription regulation</keyword>
<dbReference type="InterPro" id="IPR038096">
    <property type="entry name" value="TEA/ATTS_sf"/>
</dbReference>
<dbReference type="PRINTS" id="PR00065">
    <property type="entry name" value="TEADOMAIN"/>
</dbReference>
<dbReference type="GO" id="GO:0005667">
    <property type="term" value="C:transcription regulator complex"/>
    <property type="evidence" value="ECO:0007669"/>
    <property type="project" value="TreeGrafter"/>
</dbReference>
<feature type="domain" description="TEA" evidence="8">
    <location>
        <begin position="107"/>
        <end position="181"/>
    </location>
</feature>
<dbReference type="OrthoDB" id="10006572at2759"/>
<dbReference type="GO" id="GO:0005634">
    <property type="term" value="C:nucleus"/>
    <property type="evidence" value="ECO:0007669"/>
    <property type="project" value="UniProtKB-SubCell"/>
</dbReference>
<proteinExistence type="inferred from homology"/>
<dbReference type="GO" id="GO:0000978">
    <property type="term" value="F:RNA polymerase II cis-regulatory region sequence-specific DNA binding"/>
    <property type="evidence" value="ECO:0007669"/>
    <property type="project" value="TreeGrafter"/>
</dbReference>
<evidence type="ECO:0000256" key="6">
    <source>
        <dbReference type="PROSITE-ProRule" id="PRU00505"/>
    </source>
</evidence>
<feature type="compositionally biased region" description="Polar residues" evidence="7">
    <location>
        <begin position="33"/>
        <end position="43"/>
    </location>
</feature>
<keyword evidence="5" id="KW-0539">Nucleus</keyword>
<evidence type="ECO:0000256" key="7">
    <source>
        <dbReference type="SAM" id="MobiDB-lite"/>
    </source>
</evidence>
<keyword evidence="10" id="KW-1185">Reference proteome</keyword>
<dbReference type="Pfam" id="PF01285">
    <property type="entry name" value="TEA"/>
    <property type="match status" value="1"/>
</dbReference>